<dbReference type="SUPFAM" id="SSF55315">
    <property type="entry name" value="L30e-like"/>
    <property type="match status" value="1"/>
</dbReference>
<dbReference type="Gene3D" id="3.30.1330.30">
    <property type="match status" value="1"/>
</dbReference>
<proteinExistence type="predicted"/>
<dbReference type="PANTHER" id="PTHR34215">
    <property type="entry name" value="BLL0784 PROTEIN"/>
    <property type="match status" value="1"/>
</dbReference>
<dbReference type="Pfam" id="PF04296">
    <property type="entry name" value="YlxR"/>
    <property type="match status" value="1"/>
</dbReference>
<dbReference type="OrthoDB" id="9799836at2"/>
<dbReference type="AlphaFoldDB" id="A0A3G9G5I9"/>
<gene>
    <name evidence="2" type="ORF">EM6_1781</name>
</gene>
<dbReference type="InterPro" id="IPR029064">
    <property type="entry name" value="Ribosomal_eL30-like_sf"/>
</dbReference>
<protein>
    <submittedName>
        <fullName evidence="2">Predicted nucleic-acid-binding protein</fullName>
    </submittedName>
</protein>
<evidence type="ECO:0000259" key="1">
    <source>
        <dbReference type="Pfam" id="PF04296"/>
    </source>
</evidence>
<dbReference type="InterPro" id="IPR007393">
    <property type="entry name" value="YlxR_dom"/>
</dbReference>
<dbReference type="InterPro" id="IPR035931">
    <property type="entry name" value="YlxR-like_sf"/>
</dbReference>
<evidence type="ECO:0000313" key="3">
    <source>
        <dbReference type="Proteomes" id="UP000278756"/>
    </source>
</evidence>
<accession>A0A3G9G5I9</accession>
<evidence type="ECO:0000313" key="2">
    <source>
        <dbReference type="EMBL" id="BBF81185.1"/>
    </source>
</evidence>
<dbReference type="EMBL" id="AP018827">
    <property type="protein sequence ID" value="BBF81185.1"/>
    <property type="molecule type" value="Genomic_DNA"/>
</dbReference>
<dbReference type="RefSeq" id="WP_126422078.1">
    <property type="nucleotide sequence ID" value="NZ_AP018827.1"/>
</dbReference>
<dbReference type="Proteomes" id="UP000278756">
    <property type="component" value="Chromosome 1"/>
</dbReference>
<reference evidence="3" key="1">
    <citation type="journal article" date="2017" name="Biotechnol. Biofuels">
        <title>Evaluation of environmental bacterial communities as a factor affecting the growth of duckweed Lemna minor.</title>
        <authorList>
            <person name="Ishizawa H."/>
            <person name="Kuroda M."/>
            <person name="Morikawa M."/>
            <person name="Ike M."/>
        </authorList>
    </citation>
    <scope>NUCLEOTIDE SEQUENCE [LARGE SCALE GENOMIC DNA]</scope>
    <source>
        <strain evidence="3">M6</strain>
    </source>
</reference>
<reference evidence="3" key="2">
    <citation type="journal article" date="2017" name="Plant Physiol. Biochem.">
        <title>Differential oxidative and antioxidative response of duckweed Lemna minor toward plant growth promoting/inhibiting bacteria.</title>
        <authorList>
            <person name="Ishizawa H."/>
            <person name="Kuroda M."/>
            <person name="Morikawa M."/>
            <person name="Ike M."/>
        </authorList>
    </citation>
    <scope>NUCLEOTIDE SEQUENCE [LARGE SCALE GENOMIC DNA]</scope>
    <source>
        <strain evidence="3">M6</strain>
    </source>
</reference>
<sequence length="242" mass="26048">MTPSLNNETLIDLNDDLAEAGDTPSQTVSVRVTHRRDVASHQSVPRDGLIRFVVGPDGFVVPDLKETLPGRGLWLKADADSLALAIKKNLFSRAAKRAVKTPEGLDTLVPALIRRRLLEQLGLARREGNLVTGFEKVATALKLGKTAAHAAGRAAWLIEASDGAEDGRSKLLNLSNGQTPSVGLCGLFSNDELSLALGLENVIHAALIEGRRAAAFSREAERLGGFEALFPAQWRERPFNSN</sequence>
<feature type="domain" description="YlxR" evidence="1">
    <location>
        <begin position="35"/>
        <end position="103"/>
    </location>
</feature>
<dbReference type="SUPFAM" id="SSF64376">
    <property type="entry name" value="YlxR-like"/>
    <property type="match status" value="1"/>
</dbReference>
<dbReference type="NCBIfam" id="NF006622">
    <property type="entry name" value="PRK09190.1"/>
    <property type="match status" value="1"/>
</dbReference>
<organism evidence="2 3">
    <name type="scientific">Asticcacaulis excentricus</name>
    <dbReference type="NCBI Taxonomy" id="78587"/>
    <lineage>
        <taxon>Bacteria</taxon>
        <taxon>Pseudomonadati</taxon>
        <taxon>Pseudomonadota</taxon>
        <taxon>Alphaproteobacteria</taxon>
        <taxon>Caulobacterales</taxon>
        <taxon>Caulobacteraceae</taxon>
        <taxon>Asticcacaulis</taxon>
    </lineage>
</organism>
<dbReference type="InterPro" id="IPR037465">
    <property type="entry name" value="YlxR"/>
</dbReference>
<name>A0A3G9G5I9_9CAUL</name>
<dbReference type="PANTHER" id="PTHR34215:SF1">
    <property type="entry name" value="YLXR DOMAIN-CONTAINING PROTEIN"/>
    <property type="match status" value="1"/>
</dbReference>
<dbReference type="Gene3D" id="3.30.1230.10">
    <property type="entry name" value="YlxR-like"/>
    <property type="match status" value="1"/>
</dbReference>